<evidence type="ECO:0000259" key="1">
    <source>
        <dbReference type="Pfam" id="PF10988"/>
    </source>
</evidence>
<feature type="domain" description="Putative auto-transporter adhesin head GIN" evidence="1">
    <location>
        <begin position="39"/>
        <end position="222"/>
    </location>
</feature>
<accession>A0ABS9V8D9</accession>
<protein>
    <submittedName>
        <fullName evidence="2">DUF2807 domain-containing protein</fullName>
    </submittedName>
</protein>
<name>A0ABS9V8D9_9BACT</name>
<gene>
    <name evidence="2" type="ORF">MM213_03280</name>
</gene>
<organism evidence="2 3">
    <name type="scientific">Belliella alkalica</name>
    <dbReference type="NCBI Taxonomy" id="1730871"/>
    <lineage>
        <taxon>Bacteria</taxon>
        <taxon>Pseudomonadati</taxon>
        <taxon>Bacteroidota</taxon>
        <taxon>Cytophagia</taxon>
        <taxon>Cytophagales</taxon>
        <taxon>Cyclobacteriaceae</taxon>
        <taxon>Belliella</taxon>
    </lineage>
</organism>
<dbReference type="Pfam" id="PF10988">
    <property type="entry name" value="DUF2807"/>
    <property type="match status" value="1"/>
</dbReference>
<evidence type="ECO:0000313" key="3">
    <source>
        <dbReference type="Proteomes" id="UP001165430"/>
    </source>
</evidence>
<dbReference type="RefSeq" id="WP_241410076.1">
    <property type="nucleotide sequence ID" value="NZ_JAKZGO010000002.1"/>
</dbReference>
<reference evidence="2" key="1">
    <citation type="submission" date="2022-03" db="EMBL/GenBank/DDBJ databases">
        <title>De novo assembled genomes of Belliella spp. (Cyclobacteriaceae) strains.</title>
        <authorList>
            <person name="Szabo A."/>
            <person name="Korponai K."/>
            <person name="Felfoldi T."/>
        </authorList>
    </citation>
    <scope>NUCLEOTIDE SEQUENCE</scope>
    <source>
        <strain evidence="2">DSM 111903</strain>
    </source>
</reference>
<dbReference type="InterPro" id="IPR021255">
    <property type="entry name" value="DUF2807"/>
</dbReference>
<dbReference type="Proteomes" id="UP001165430">
    <property type="component" value="Unassembled WGS sequence"/>
</dbReference>
<proteinExistence type="predicted"/>
<comment type="caution">
    <text evidence="2">The sequence shown here is derived from an EMBL/GenBank/DDBJ whole genome shotgun (WGS) entry which is preliminary data.</text>
</comment>
<keyword evidence="3" id="KW-1185">Reference proteome</keyword>
<sequence>MKNTSYILTLILAIILFSCDAKISEYKGEVIESEKSISEFNQLSLKGTFQLFLIQGDEVSLRFEGNEELVDEIVVDQKGKELKISLETKGKRNFLKNEANIFLTVTSLEKINFEGVGQIKSEGQLAFEKLEIKGEGVGNVELDLEVGELVTKLNFVGKMDLKGAADKFHLSNEGIGSINASKFIVEDVEVISSGIGAVSVHSIGELSMEVNGIGSISYTGNPKVIKENVNGLGNISRN</sequence>
<dbReference type="PROSITE" id="PS51257">
    <property type="entry name" value="PROKAR_LIPOPROTEIN"/>
    <property type="match status" value="1"/>
</dbReference>
<dbReference type="Gene3D" id="2.160.20.120">
    <property type="match status" value="1"/>
</dbReference>
<evidence type="ECO:0000313" key="2">
    <source>
        <dbReference type="EMBL" id="MCH7412494.1"/>
    </source>
</evidence>
<dbReference type="EMBL" id="JAKZGO010000002">
    <property type="protein sequence ID" value="MCH7412494.1"/>
    <property type="molecule type" value="Genomic_DNA"/>
</dbReference>